<organism evidence="2 3">
    <name type="scientific">Microlunatus phosphovorus (strain ATCC 700054 / DSM 10555 / JCM 9379 / NBRC 101784 / NCIMB 13414 / VKM Ac-1990 / NM-1)</name>
    <dbReference type="NCBI Taxonomy" id="1032480"/>
    <lineage>
        <taxon>Bacteria</taxon>
        <taxon>Bacillati</taxon>
        <taxon>Actinomycetota</taxon>
        <taxon>Actinomycetes</taxon>
        <taxon>Propionibacteriales</taxon>
        <taxon>Propionibacteriaceae</taxon>
        <taxon>Microlunatus</taxon>
    </lineage>
</organism>
<dbReference type="SUPFAM" id="SSF52402">
    <property type="entry name" value="Adenine nucleotide alpha hydrolases-like"/>
    <property type="match status" value="1"/>
</dbReference>
<protein>
    <recommendedName>
        <fullName evidence="1">UspA domain-containing protein</fullName>
    </recommendedName>
</protein>
<dbReference type="OrthoDB" id="5419113at2"/>
<gene>
    <name evidence="2" type="ordered locus">MLP_23600</name>
</gene>
<keyword evidence="3" id="KW-1185">Reference proteome</keyword>
<evidence type="ECO:0000259" key="1">
    <source>
        <dbReference type="Pfam" id="PF00582"/>
    </source>
</evidence>
<proteinExistence type="predicted"/>
<dbReference type="Proteomes" id="UP000007947">
    <property type="component" value="Chromosome"/>
</dbReference>
<sequence>MTVIAAVTDNRQGHLALVQAITEAERFGTDVVAVNLANTTLDLTGIDTRGVTVQVVDRRAKDNQDSADMILDEITAREATRLVIGIKRRTPVGKAILGSMSQTLLLNAPVPVVAVKLPEGELSGGAFELPSGIRQVTG</sequence>
<evidence type="ECO:0000313" key="3">
    <source>
        <dbReference type="Proteomes" id="UP000007947"/>
    </source>
</evidence>
<evidence type="ECO:0000313" key="2">
    <source>
        <dbReference type="EMBL" id="BAK35374.1"/>
    </source>
</evidence>
<reference evidence="2 3" key="1">
    <citation type="submission" date="2011-05" db="EMBL/GenBank/DDBJ databases">
        <title>Whole genome sequence of Microlunatus phosphovorus NM-1.</title>
        <authorList>
            <person name="Hosoyama A."/>
            <person name="Sasaki K."/>
            <person name="Harada T."/>
            <person name="Igarashi R."/>
            <person name="Kawakoshi A."/>
            <person name="Sasagawa M."/>
            <person name="Fukada J."/>
            <person name="Nakamura S."/>
            <person name="Katano Y."/>
            <person name="Hanada S."/>
            <person name="Kamagata Y."/>
            <person name="Nakamura N."/>
            <person name="Yamazaki S."/>
            <person name="Fujita N."/>
        </authorList>
    </citation>
    <scope>NUCLEOTIDE SEQUENCE [LARGE SCALE GENOMIC DNA]</scope>
    <source>
        <strain evidence="3">ATCC 700054 / DSM 10555 / JCM 9379 / NBRC 101784 / NCIMB 13414 / VKM Ac-1990 / NM-1</strain>
    </source>
</reference>
<dbReference type="CDD" id="cd00293">
    <property type="entry name" value="USP-like"/>
    <property type="match status" value="1"/>
</dbReference>
<dbReference type="Pfam" id="PF00582">
    <property type="entry name" value="Usp"/>
    <property type="match status" value="1"/>
</dbReference>
<name>F5XFG7_MICPN</name>
<dbReference type="HOGENOM" id="CLU_049301_19_2_11"/>
<dbReference type="AlphaFoldDB" id="F5XFG7"/>
<dbReference type="STRING" id="1032480.MLP_23600"/>
<accession>F5XFG7</accession>
<feature type="domain" description="UspA" evidence="1">
    <location>
        <begin position="59"/>
        <end position="116"/>
    </location>
</feature>
<dbReference type="InterPro" id="IPR006016">
    <property type="entry name" value="UspA"/>
</dbReference>
<dbReference type="EMBL" id="AP012204">
    <property type="protein sequence ID" value="BAK35374.1"/>
    <property type="molecule type" value="Genomic_DNA"/>
</dbReference>
<dbReference type="KEGG" id="mph:MLP_23600"/>
<dbReference type="InterPro" id="IPR014729">
    <property type="entry name" value="Rossmann-like_a/b/a_fold"/>
</dbReference>
<dbReference type="eggNOG" id="COG0589">
    <property type="taxonomic scope" value="Bacteria"/>
</dbReference>
<dbReference type="Gene3D" id="3.40.50.620">
    <property type="entry name" value="HUPs"/>
    <property type="match status" value="1"/>
</dbReference>
<dbReference type="RefSeq" id="WP_013863246.1">
    <property type="nucleotide sequence ID" value="NC_015635.1"/>
</dbReference>